<feature type="non-terminal residue" evidence="1">
    <location>
        <position position="33"/>
    </location>
</feature>
<protein>
    <submittedName>
        <fullName evidence="1">Uncharacterized protein</fullName>
    </submittedName>
</protein>
<proteinExistence type="predicted"/>
<dbReference type="EMBL" id="UINC01102515">
    <property type="protein sequence ID" value="SVC64205.1"/>
    <property type="molecule type" value="Genomic_DNA"/>
</dbReference>
<dbReference type="AlphaFoldDB" id="A0A382NV34"/>
<sequence length="33" mass="3734">MPDWIDRPLPEIAQALRKGTLTARDLTEEGIAR</sequence>
<organism evidence="1">
    <name type="scientific">marine metagenome</name>
    <dbReference type="NCBI Taxonomy" id="408172"/>
    <lineage>
        <taxon>unclassified sequences</taxon>
        <taxon>metagenomes</taxon>
        <taxon>ecological metagenomes</taxon>
    </lineage>
</organism>
<name>A0A382NV34_9ZZZZ</name>
<accession>A0A382NV34</accession>
<reference evidence="1" key="1">
    <citation type="submission" date="2018-05" db="EMBL/GenBank/DDBJ databases">
        <authorList>
            <person name="Lanie J.A."/>
            <person name="Ng W.-L."/>
            <person name="Kazmierczak K.M."/>
            <person name="Andrzejewski T.M."/>
            <person name="Davidsen T.M."/>
            <person name="Wayne K.J."/>
            <person name="Tettelin H."/>
            <person name="Glass J.I."/>
            <person name="Rusch D."/>
            <person name="Podicherti R."/>
            <person name="Tsui H.-C.T."/>
            <person name="Winkler M.E."/>
        </authorList>
    </citation>
    <scope>NUCLEOTIDE SEQUENCE</scope>
</reference>
<gene>
    <name evidence="1" type="ORF">METZ01_LOCUS317059</name>
</gene>
<evidence type="ECO:0000313" key="1">
    <source>
        <dbReference type="EMBL" id="SVC64205.1"/>
    </source>
</evidence>